<keyword evidence="3" id="KW-1185">Reference proteome</keyword>
<dbReference type="CDD" id="cd03677">
    <property type="entry name" value="MM_CoA_mutase_beta"/>
    <property type="match status" value="1"/>
</dbReference>
<dbReference type="OrthoDB" id="9762378at2"/>
<dbReference type="InterPro" id="IPR016176">
    <property type="entry name" value="Cbl-dep_enz_cat"/>
</dbReference>
<dbReference type="PANTHER" id="PTHR48101">
    <property type="entry name" value="METHYLMALONYL-COA MUTASE, MITOCHONDRIAL-RELATED"/>
    <property type="match status" value="1"/>
</dbReference>
<organism evidence="2 3">
    <name type="scientific">Aquimarina algicola</name>
    <dbReference type="NCBI Taxonomy" id="2589995"/>
    <lineage>
        <taxon>Bacteria</taxon>
        <taxon>Pseudomonadati</taxon>
        <taxon>Bacteroidota</taxon>
        <taxon>Flavobacteriia</taxon>
        <taxon>Flavobacteriales</taxon>
        <taxon>Flavobacteriaceae</taxon>
        <taxon>Aquimarina</taxon>
    </lineage>
</organism>
<proteinExistence type="predicted"/>
<dbReference type="AlphaFoldDB" id="A0A504JCG3"/>
<reference evidence="2 3" key="1">
    <citation type="submission" date="2019-06" db="EMBL/GenBank/DDBJ databases">
        <authorList>
            <person name="Meng X."/>
        </authorList>
    </citation>
    <scope>NUCLEOTIDE SEQUENCE [LARGE SCALE GENOMIC DNA]</scope>
    <source>
        <strain evidence="2 3">M625</strain>
    </source>
</reference>
<sequence length="456" mass="51899">MTKPLFDSFDEVSAQQWKQKIQVDLKGADYNETLIYKSLEGIDIKPFYHKEDIEEIQNNVEHPSSWLNSIKIDIDNASSGNQNIVAAIKKGAESVHLIIDNTEIDPEELLNEIPKSITILIETQFLSAPYCSKINQIAEAKNLSIYLVCDIINHLAATGNWYTNLKNDFEVVSEINQNNSLKTAISVDISLYQNSGANIVQQLAYGLAHANEYLNHFDKGDSSDKNKMILFKVAVGSNYFFEIAKLRALRLLWHTLASEYTMFSDCYILAYPSHRNKTILDYNVNMLRTTTECMSAVLGGADLIQNVPYDDIYHHENEFGTRISLNQLLLLKNESYFDIVDNPASGTYYIEHITSQIAEKALSLFKNIEEGGGFLAQLKAGTIQKKIKESAEKEQELFDEGKIILTGSNVYQNPNEHFPELQKTVFPQKKSRKTLLEPILKRRLSEEIEKKILIKR</sequence>
<accession>A0A504JCG3</accession>
<gene>
    <name evidence="2" type="ORF">FHK87_14725</name>
</gene>
<evidence type="ECO:0000313" key="2">
    <source>
        <dbReference type="EMBL" id="TPN85273.1"/>
    </source>
</evidence>
<dbReference type="PANTHER" id="PTHR48101:SF1">
    <property type="entry name" value="METHYLMALONYL-COA MUTASE, LARGE SUBUNIT"/>
    <property type="match status" value="1"/>
</dbReference>
<protein>
    <submittedName>
        <fullName evidence="2">Methylmalonyl-CoA mutase</fullName>
    </submittedName>
</protein>
<dbReference type="GO" id="GO:0031419">
    <property type="term" value="F:cobalamin binding"/>
    <property type="evidence" value="ECO:0007669"/>
    <property type="project" value="InterPro"/>
</dbReference>
<evidence type="ECO:0000259" key="1">
    <source>
        <dbReference type="Pfam" id="PF01642"/>
    </source>
</evidence>
<dbReference type="SUPFAM" id="SSF51703">
    <property type="entry name" value="Cobalamin (vitamin B12)-dependent enzymes"/>
    <property type="match status" value="1"/>
</dbReference>
<name>A0A504JCG3_9FLAO</name>
<feature type="domain" description="Methylmalonyl-CoA mutase alpha/beta chain catalytic" evidence="1">
    <location>
        <begin position="110"/>
        <end position="447"/>
    </location>
</feature>
<dbReference type="Gene3D" id="3.20.20.240">
    <property type="entry name" value="Methylmalonyl-CoA mutase"/>
    <property type="match status" value="1"/>
</dbReference>
<comment type="caution">
    <text evidence="2">The sequence shown here is derived from an EMBL/GenBank/DDBJ whole genome shotgun (WGS) entry which is preliminary data.</text>
</comment>
<dbReference type="InterPro" id="IPR006099">
    <property type="entry name" value="MeMalonylCoA_mutase_a/b_cat"/>
</dbReference>
<dbReference type="RefSeq" id="WP_140594389.1">
    <property type="nucleotide sequence ID" value="NZ_VFWZ01000004.1"/>
</dbReference>
<dbReference type="EMBL" id="VFWZ01000004">
    <property type="protein sequence ID" value="TPN85273.1"/>
    <property type="molecule type" value="Genomic_DNA"/>
</dbReference>
<dbReference type="Pfam" id="PF01642">
    <property type="entry name" value="MM_CoA_mutase"/>
    <property type="match status" value="1"/>
</dbReference>
<evidence type="ECO:0000313" key="3">
    <source>
        <dbReference type="Proteomes" id="UP000315540"/>
    </source>
</evidence>
<dbReference type="Proteomes" id="UP000315540">
    <property type="component" value="Unassembled WGS sequence"/>
</dbReference>
<dbReference type="GO" id="GO:0016866">
    <property type="term" value="F:intramolecular transferase activity"/>
    <property type="evidence" value="ECO:0007669"/>
    <property type="project" value="InterPro"/>
</dbReference>